<reference evidence="2 3" key="1">
    <citation type="submission" date="2018-04" db="EMBL/GenBank/DDBJ databases">
        <title>Genomic Encyclopedia of Type Strains, Phase IV (KMG-IV): sequencing the most valuable type-strain genomes for metagenomic binning, comparative biology and taxonomic classification.</title>
        <authorList>
            <person name="Goeker M."/>
        </authorList>
    </citation>
    <scope>NUCLEOTIDE SEQUENCE [LARGE SCALE GENOMIC DNA]</scope>
    <source>
        <strain evidence="2 3">DSM 45771</strain>
    </source>
</reference>
<keyword evidence="3" id="KW-1185">Reference proteome</keyword>
<evidence type="ECO:0000313" key="3">
    <source>
        <dbReference type="Proteomes" id="UP000245639"/>
    </source>
</evidence>
<dbReference type="EMBL" id="QEKW01000007">
    <property type="protein sequence ID" value="PVZ09117.1"/>
    <property type="molecule type" value="Genomic_DNA"/>
</dbReference>
<dbReference type="Proteomes" id="UP000245639">
    <property type="component" value="Unassembled WGS sequence"/>
</dbReference>
<proteinExistence type="predicted"/>
<feature type="region of interest" description="Disordered" evidence="1">
    <location>
        <begin position="1"/>
        <end position="60"/>
    </location>
</feature>
<dbReference type="AlphaFoldDB" id="A0A2U1FA98"/>
<organism evidence="2 3">
    <name type="scientific">Actinomycetospora cinnamomea</name>
    <dbReference type="NCBI Taxonomy" id="663609"/>
    <lineage>
        <taxon>Bacteria</taxon>
        <taxon>Bacillati</taxon>
        <taxon>Actinomycetota</taxon>
        <taxon>Actinomycetes</taxon>
        <taxon>Pseudonocardiales</taxon>
        <taxon>Pseudonocardiaceae</taxon>
        <taxon>Actinomycetospora</taxon>
    </lineage>
</organism>
<accession>A0A2U1FA98</accession>
<name>A0A2U1FA98_9PSEU</name>
<evidence type="ECO:0000256" key="1">
    <source>
        <dbReference type="SAM" id="MobiDB-lite"/>
    </source>
</evidence>
<comment type="caution">
    <text evidence="2">The sequence shown here is derived from an EMBL/GenBank/DDBJ whole genome shotgun (WGS) entry which is preliminary data.</text>
</comment>
<sequence length="72" mass="7884">MNRTEPGGPPVSDRDDRTILTHPRQVQRTLDSPSADGVEVGVGAPTRRRADPPTWPWPPETGKLCLALTVTR</sequence>
<gene>
    <name evidence="2" type="ORF">C8D89_107281</name>
</gene>
<evidence type="ECO:0000313" key="2">
    <source>
        <dbReference type="EMBL" id="PVZ09117.1"/>
    </source>
</evidence>
<protein>
    <submittedName>
        <fullName evidence="2">Uncharacterized protein</fullName>
    </submittedName>
</protein>